<dbReference type="InterPro" id="IPR011009">
    <property type="entry name" value="Kinase-like_dom_sf"/>
</dbReference>
<dbReference type="Gene3D" id="1.10.510.10">
    <property type="entry name" value="Transferase(Phosphotransferase) domain 1"/>
    <property type="match status" value="1"/>
</dbReference>
<evidence type="ECO:0000313" key="2">
    <source>
        <dbReference type="Proteomes" id="UP000515264"/>
    </source>
</evidence>
<evidence type="ECO:0000313" key="1">
    <source>
        <dbReference type="EMBL" id="QMV13783.1"/>
    </source>
</evidence>
<sequence length="370" mass="42930">MIKRHEKQQQFEESDANLIVGNIEKCPISPQQLALTTSDSPYVVQTFNSGLTAEVYRIRLNGKDYTLKKKRPVARVQNLDGQFSFLNEVQRRSYFQQIKDAPQTSDAFRCIVETIYADYRLGIILSDWIEGEPVKKLTPSLLSQLFSTLTECEKVGLFEWDLCAGNLLVDSNQKLWLFDFGYMYEFDPLTEFNSDGTNAPLFQFCERFETRFFSGWLLEQGCSHRQSIEVFRNVKQAAVNVLAEKKSWLQRHRADRAISHFAEALREQYLTALESDASLENLFTVEMFRSHVLDIEDDLDGKSCTSTTIKRVNTVLEMIENFYPLLQEQDALFFHNEGKSKEQLINSYQKKLSLVKQYQLQPDECPRDHG</sequence>
<dbReference type="EMBL" id="CP046268">
    <property type="protein sequence ID" value="QMV13783.1"/>
    <property type="molecule type" value="Genomic_DNA"/>
</dbReference>
<accession>A0ABX6QX38</accession>
<gene>
    <name evidence="1" type="ORF">Vspart_01025</name>
</gene>
<protein>
    <recommendedName>
        <fullName evidence="3">Phosphotransferase</fullName>
    </recommendedName>
</protein>
<proteinExistence type="predicted"/>
<organism evidence="1 2">
    <name type="scientific">Vibrio spartinae</name>
    <dbReference type="NCBI Taxonomy" id="1918945"/>
    <lineage>
        <taxon>Bacteria</taxon>
        <taxon>Pseudomonadati</taxon>
        <taxon>Pseudomonadota</taxon>
        <taxon>Gammaproteobacteria</taxon>
        <taxon>Vibrionales</taxon>
        <taxon>Vibrionaceae</taxon>
        <taxon>Vibrio</taxon>
    </lineage>
</organism>
<dbReference type="RefSeq" id="WP_182288323.1">
    <property type="nucleotide sequence ID" value="NZ_CP046268.1"/>
</dbReference>
<name>A0ABX6QX38_9VIBR</name>
<evidence type="ECO:0008006" key="3">
    <source>
        <dbReference type="Google" id="ProtNLM"/>
    </source>
</evidence>
<reference evidence="1 2" key="1">
    <citation type="journal article" date="2020" name="J. Nat. Prod.">
        <title>Genomics-Metabolomics Profiling Disclosed Marine Vibrio spartinae 3.6 as a Producer of a New Branched Side Chain Prodigiosin.</title>
        <authorList>
            <person name="Vitale G.A."/>
            <person name="Sciarretta M."/>
            <person name="Palma Esposito F."/>
            <person name="January G.G."/>
            <person name="Giaccio M."/>
            <person name="Bunk B."/>
            <person name="Sproer C."/>
            <person name="Bajerski F."/>
            <person name="Power D."/>
            <person name="Festa C."/>
            <person name="Monti M.C."/>
            <person name="D'Auria M.V."/>
            <person name="de Pascale D."/>
        </authorList>
    </citation>
    <scope>NUCLEOTIDE SEQUENCE [LARGE SCALE GENOMIC DNA]</scope>
    <source>
        <strain evidence="1 2">3.6</strain>
    </source>
</reference>
<keyword evidence="2" id="KW-1185">Reference proteome</keyword>
<dbReference type="Proteomes" id="UP000515264">
    <property type="component" value="Chromosome 1"/>
</dbReference>
<dbReference type="Gene3D" id="3.30.200.20">
    <property type="entry name" value="Phosphorylase Kinase, domain 1"/>
    <property type="match status" value="1"/>
</dbReference>
<dbReference type="SUPFAM" id="SSF56112">
    <property type="entry name" value="Protein kinase-like (PK-like)"/>
    <property type="match status" value="1"/>
</dbReference>